<dbReference type="AlphaFoldDB" id="A0A506U2S9"/>
<reference evidence="5 6" key="1">
    <citation type="submission" date="2019-06" db="EMBL/GenBank/DDBJ databases">
        <authorList>
            <person name="Li M."/>
        </authorList>
    </citation>
    <scope>NUCLEOTIDE SEQUENCE [LARGE SCALE GENOMIC DNA]</scope>
    <source>
        <strain evidence="5 6">BGMRC2036</strain>
    </source>
</reference>
<dbReference type="SUPFAM" id="SSF48230">
    <property type="entry name" value="Chondroitin AC/alginate lyase"/>
    <property type="match status" value="1"/>
</dbReference>
<feature type="signal peptide" evidence="3">
    <location>
        <begin position="1"/>
        <end position="29"/>
    </location>
</feature>
<keyword evidence="6" id="KW-1185">Reference proteome</keyword>
<evidence type="ECO:0000313" key="5">
    <source>
        <dbReference type="EMBL" id="TPW27666.1"/>
    </source>
</evidence>
<comment type="caution">
    <text evidence="5">The sequence shown here is derived from an EMBL/GenBank/DDBJ whole genome shotgun (WGS) entry which is preliminary data.</text>
</comment>
<evidence type="ECO:0000256" key="2">
    <source>
        <dbReference type="ARBA" id="ARBA00023239"/>
    </source>
</evidence>
<dbReference type="InterPro" id="IPR008397">
    <property type="entry name" value="Alginate_lyase_dom"/>
</dbReference>
<evidence type="ECO:0000256" key="3">
    <source>
        <dbReference type="SAM" id="SignalP"/>
    </source>
</evidence>
<dbReference type="GO" id="GO:0042597">
    <property type="term" value="C:periplasmic space"/>
    <property type="evidence" value="ECO:0007669"/>
    <property type="project" value="InterPro"/>
</dbReference>
<evidence type="ECO:0000256" key="1">
    <source>
        <dbReference type="ARBA" id="ARBA00022729"/>
    </source>
</evidence>
<dbReference type="GO" id="GO:0016829">
    <property type="term" value="F:lyase activity"/>
    <property type="evidence" value="ECO:0007669"/>
    <property type="project" value="UniProtKB-KW"/>
</dbReference>
<evidence type="ECO:0000259" key="4">
    <source>
        <dbReference type="Pfam" id="PF05426"/>
    </source>
</evidence>
<dbReference type="EMBL" id="VHLG01000016">
    <property type="protein sequence ID" value="TPW27666.1"/>
    <property type="molecule type" value="Genomic_DNA"/>
</dbReference>
<protein>
    <submittedName>
        <fullName evidence="5">Alginate lyase</fullName>
    </submittedName>
</protein>
<dbReference type="RefSeq" id="WP_141150766.1">
    <property type="nucleotide sequence ID" value="NZ_VHLG01000016.1"/>
</dbReference>
<dbReference type="Proteomes" id="UP000318801">
    <property type="component" value="Unassembled WGS sequence"/>
</dbReference>
<gene>
    <name evidence="5" type="ORF">FJU08_19720</name>
</gene>
<proteinExistence type="predicted"/>
<sequence>MGFRAFAAFLLKIAAMMALGVASFAPAHAQWQSVPASGPVAAPVSQTSREPAVEPVVEQGMSGSPACPAFPEPTVILDYGSRYAADSEDRSDLDAKADEAVTKALADADNFVRQLADLSNAAMINPAIAAENAGCVIDGIYDWATAGAFSQLDTENAELTYPSRLAGVAAAYRQVRPLVTDRAAEKSTIETWLQTNAEAMIRYWNDDAPPRARVSNLRAWAAFAVTEAGLLLDEPDFLDWASDSQSLILDTQLEDGSLPVEMRRGKYALHYQLHALAPLTVSRLLLCQAGHFASADDIARLRKGVEFALDGISDPERIAQIAGKQQSLPSGLVNQQKFEIAFLEAYLSLIDDVPLDLKLRPLRPLSNSKLGGDLTMLYRFSGVSASSCIAADGPPPAAAVDE</sequence>
<name>A0A506U2S9_9HYPH</name>
<feature type="chain" id="PRO_5021327668" evidence="3">
    <location>
        <begin position="30"/>
        <end position="402"/>
    </location>
</feature>
<accession>A0A506U2S9</accession>
<dbReference type="InterPro" id="IPR008929">
    <property type="entry name" value="Chondroitin_lyas"/>
</dbReference>
<organism evidence="5 6">
    <name type="scientific">Martelella alba</name>
    <dbReference type="NCBI Taxonomy" id="2590451"/>
    <lineage>
        <taxon>Bacteria</taxon>
        <taxon>Pseudomonadati</taxon>
        <taxon>Pseudomonadota</taxon>
        <taxon>Alphaproteobacteria</taxon>
        <taxon>Hyphomicrobiales</taxon>
        <taxon>Aurantimonadaceae</taxon>
        <taxon>Martelella</taxon>
    </lineage>
</organism>
<feature type="domain" description="Alginate lyase" evidence="4">
    <location>
        <begin position="116"/>
        <end position="317"/>
    </location>
</feature>
<keyword evidence="1 3" id="KW-0732">Signal</keyword>
<keyword evidence="2 5" id="KW-0456">Lyase</keyword>
<dbReference type="Pfam" id="PF05426">
    <property type="entry name" value="Alginate_lyase"/>
    <property type="match status" value="1"/>
</dbReference>
<evidence type="ECO:0000313" key="6">
    <source>
        <dbReference type="Proteomes" id="UP000318801"/>
    </source>
</evidence>
<dbReference type="Gene3D" id="1.50.10.100">
    <property type="entry name" value="Chondroitin AC/alginate lyase"/>
    <property type="match status" value="1"/>
</dbReference>
<dbReference type="OrthoDB" id="7210452at2"/>